<reference evidence="1" key="1">
    <citation type="submission" date="2020-04" db="EMBL/GenBank/DDBJ databases">
        <authorList>
            <person name="Broberg M."/>
        </authorList>
    </citation>
    <scope>NUCLEOTIDE SEQUENCE</scope>
</reference>
<gene>
    <name evidence="1" type="ORF">CRV2_00004085</name>
</gene>
<accession>A0ACA9T865</accession>
<comment type="caution">
    <text evidence="1">The sequence shown here is derived from an EMBL/GenBank/DDBJ whole genome shotgun (WGS) entry which is preliminary data.</text>
</comment>
<evidence type="ECO:0000313" key="1">
    <source>
        <dbReference type="EMBL" id="CAG9936903.1"/>
    </source>
</evidence>
<dbReference type="Proteomes" id="UP000836387">
    <property type="component" value="Unassembled WGS sequence"/>
</dbReference>
<evidence type="ECO:0000313" key="2">
    <source>
        <dbReference type="Proteomes" id="UP000836387"/>
    </source>
</evidence>
<reference evidence="1" key="2">
    <citation type="submission" date="2021-10" db="EMBL/GenBank/DDBJ databases">
        <authorList>
            <person name="Piombo E."/>
        </authorList>
    </citation>
    <scope>NUCLEOTIDE SEQUENCE</scope>
</reference>
<proteinExistence type="predicted"/>
<dbReference type="EMBL" id="CADEHS020000001">
    <property type="protein sequence ID" value="CAG9936903.1"/>
    <property type="molecule type" value="Genomic_DNA"/>
</dbReference>
<protein>
    <submittedName>
        <fullName evidence="1">Uncharacterized protein</fullName>
    </submittedName>
</protein>
<name>A0ACA9T865_BIOOC</name>
<organism evidence="1 2">
    <name type="scientific">Clonostachys rosea f. rosea IK726</name>
    <dbReference type="NCBI Taxonomy" id="1349383"/>
    <lineage>
        <taxon>Eukaryota</taxon>
        <taxon>Fungi</taxon>
        <taxon>Dikarya</taxon>
        <taxon>Ascomycota</taxon>
        <taxon>Pezizomycotina</taxon>
        <taxon>Sordariomycetes</taxon>
        <taxon>Hypocreomycetidae</taxon>
        <taxon>Hypocreales</taxon>
        <taxon>Bionectriaceae</taxon>
        <taxon>Clonostachys</taxon>
    </lineage>
</organism>
<keyword evidence="2" id="KW-1185">Reference proteome</keyword>
<sequence>MVALERPPAVLVVELFPDVGPEHGEECTLGLQSLAQASHHGAGMTLAPEGGICEDAGHAVGDDLIDLAVGSPHKRALPERLARRQDVA</sequence>